<organism evidence="9 10">
    <name type="scientific">Saccharothrix texasensis</name>
    <dbReference type="NCBI Taxonomy" id="103734"/>
    <lineage>
        <taxon>Bacteria</taxon>
        <taxon>Bacillati</taxon>
        <taxon>Actinomycetota</taxon>
        <taxon>Actinomycetes</taxon>
        <taxon>Pseudonocardiales</taxon>
        <taxon>Pseudonocardiaceae</taxon>
        <taxon>Saccharothrix</taxon>
    </lineage>
</organism>
<dbReference type="PANTHER" id="PTHR43297">
    <property type="entry name" value="OLIGOPEPTIDE TRANSPORT ATP-BINDING PROTEIN APPD"/>
    <property type="match status" value="1"/>
</dbReference>
<dbReference type="InterPro" id="IPR027417">
    <property type="entry name" value="P-loop_NTPase"/>
</dbReference>
<keyword evidence="4" id="KW-1003">Cell membrane</keyword>
<evidence type="ECO:0000313" key="10">
    <source>
        <dbReference type="Proteomes" id="UP000268727"/>
    </source>
</evidence>
<evidence type="ECO:0000256" key="3">
    <source>
        <dbReference type="ARBA" id="ARBA00022448"/>
    </source>
</evidence>
<dbReference type="InterPro" id="IPR003439">
    <property type="entry name" value="ABC_transporter-like_ATP-bd"/>
</dbReference>
<comment type="subcellular location">
    <subcellularLocation>
        <location evidence="1">Cell membrane</location>
        <topology evidence="1">Peripheral membrane protein</topology>
    </subcellularLocation>
</comment>
<dbReference type="GO" id="GO:0016887">
    <property type="term" value="F:ATP hydrolysis activity"/>
    <property type="evidence" value="ECO:0007669"/>
    <property type="project" value="InterPro"/>
</dbReference>
<dbReference type="GO" id="GO:0015833">
    <property type="term" value="P:peptide transport"/>
    <property type="evidence" value="ECO:0007669"/>
    <property type="project" value="InterPro"/>
</dbReference>
<dbReference type="NCBIfam" id="TIGR01727">
    <property type="entry name" value="oligo_HPY"/>
    <property type="match status" value="1"/>
</dbReference>
<evidence type="ECO:0000256" key="6">
    <source>
        <dbReference type="ARBA" id="ARBA00022840"/>
    </source>
</evidence>
<dbReference type="InterPro" id="IPR013563">
    <property type="entry name" value="Oligopep_ABC_C"/>
</dbReference>
<dbReference type="GO" id="GO:0005524">
    <property type="term" value="F:ATP binding"/>
    <property type="evidence" value="ECO:0007669"/>
    <property type="project" value="UniProtKB-KW"/>
</dbReference>
<keyword evidence="7" id="KW-0472">Membrane</keyword>
<evidence type="ECO:0000259" key="8">
    <source>
        <dbReference type="PROSITE" id="PS50893"/>
    </source>
</evidence>
<proteinExistence type="inferred from homology"/>
<dbReference type="AlphaFoldDB" id="A0A3N1H7E3"/>
<keyword evidence="5" id="KW-0547">Nucleotide-binding</keyword>
<comment type="similarity">
    <text evidence="2">Belongs to the ABC transporter superfamily.</text>
</comment>
<dbReference type="GO" id="GO:0005886">
    <property type="term" value="C:plasma membrane"/>
    <property type="evidence" value="ECO:0007669"/>
    <property type="project" value="UniProtKB-SubCell"/>
</dbReference>
<keyword evidence="3" id="KW-0813">Transport</keyword>
<evidence type="ECO:0000313" key="9">
    <source>
        <dbReference type="EMBL" id="ROP38435.1"/>
    </source>
</evidence>
<gene>
    <name evidence="9" type="ORF">EDD40_3789</name>
</gene>
<dbReference type="SUPFAM" id="SSF52540">
    <property type="entry name" value="P-loop containing nucleoside triphosphate hydrolases"/>
    <property type="match status" value="1"/>
</dbReference>
<dbReference type="InterPro" id="IPR017871">
    <property type="entry name" value="ABC_transporter-like_CS"/>
</dbReference>
<dbReference type="Pfam" id="PF00005">
    <property type="entry name" value="ABC_tran"/>
    <property type="match status" value="1"/>
</dbReference>
<accession>A0A3N1H7E3</accession>
<evidence type="ECO:0000256" key="4">
    <source>
        <dbReference type="ARBA" id="ARBA00022475"/>
    </source>
</evidence>
<reference evidence="9 10" key="1">
    <citation type="submission" date="2018-11" db="EMBL/GenBank/DDBJ databases">
        <title>Sequencing the genomes of 1000 actinobacteria strains.</title>
        <authorList>
            <person name="Klenk H.-P."/>
        </authorList>
    </citation>
    <scope>NUCLEOTIDE SEQUENCE [LARGE SCALE GENOMIC DNA]</scope>
    <source>
        <strain evidence="9 10">DSM 44231</strain>
    </source>
</reference>
<dbReference type="SMART" id="SM00382">
    <property type="entry name" value="AAA"/>
    <property type="match status" value="1"/>
</dbReference>
<dbReference type="InterPro" id="IPR050388">
    <property type="entry name" value="ABC_Ni/Peptide_Import"/>
</dbReference>
<evidence type="ECO:0000256" key="1">
    <source>
        <dbReference type="ARBA" id="ARBA00004202"/>
    </source>
</evidence>
<protein>
    <submittedName>
        <fullName evidence="9">Peptide/nickel transport system ATP-binding protein</fullName>
    </submittedName>
</protein>
<dbReference type="Proteomes" id="UP000268727">
    <property type="component" value="Unassembled WGS sequence"/>
</dbReference>
<sequence>MSELDVTAAGGGNQMTALTESIFDNTAGGEKLLRVENLSVDFPTDDGTVHAVRDVSFTLGPGEVLGIVGESGSGKSVSSMAIMGLLPKTAKIGGSIKFKDRELVGLNYKQMQPVRGNGVSMIFQDPMTSMNPVYTVGWQLAEAHRAHHDVSKKAAWAKAVEALELVGIPQPDRRASQYPHEFSGGMRQRAMIAMAIINDPDVIIADEPTTALDVTVQAQILDTLLRIRDETSAGIMVITHDLGVVAGMVDRVQVMYGGTVVEQGTVDEVFEAQRMPYTVGLLGSIPNPNLLGKRLTPIKGAPPSLMNLPQGCSFSPRCPLAIDECRETEPLLLETDRAGHFARCHRSAHLATIENPQRLFAHDEIGVVENPASLTMANPDIPVSEDLDVVEARLHEEEKPTS</sequence>
<evidence type="ECO:0000256" key="5">
    <source>
        <dbReference type="ARBA" id="ARBA00022741"/>
    </source>
</evidence>
<dbReference type="Pfam" id="PF08352">
    <property type="entry name" value="oligo_HPY"/>
    <property type="match status" value="1"/>
</dbReference>
<dbReference type="CDD" id="cd03257">
    <property type="entry name" value="ABC_NikE_OppD_transporters"/>
    <property type="match status" value="1"/>
</dbReference>
<evidence type="ECO:0000256" key="7">
    <source>
        <dbReference type="ARBA" id="ARBA00023136"/>
    </source>
</evidence>
<keyword evidence="10" id="KW-1185">Reference proteome</keyword>
<dbReference type="PROSITE" id="PS50893">
    <property type="entry name" value="ABC_TRANSPORTER_2"/>
    <property type="match status" value="1"/>
</dbReference>
<dbReference type="Gene3D" id="3.40.50.300">
    <property type="entry name" value="P-loop containing nucleotide triphosphate hydrolases"/>
    <property type="match status" value="1"/>
</dbReference>
<evidence type="ECO:0000256" key="2">
    <source>
        <dbReference type="ARBA" id="ARBA00005417"/>
    </source>
</evidence>
<dbReference type="InterPro" id="IPR003593">
    <property type="entry name" value="AAA+_ATPase"/>
</dbReference>
<dbReference type="PANTHER" id="PTHR43297:SF2">
    <property type="entry name" value="DIPEPTIDE TRANSPORT ATP-BINDING PROTEIN DPPD"/>
    <property type="match status" value="1"/>
</dbReference>
<dbReference type="FunFam" id="3.40.50.300:FF:000016">
    <property type="entry name" value="Oligopeptide ABC transporter ATP-binding component"/>
    <property type="match status" value="1"/>
</dbReference>
<feature type="domain" description="ABC transporter" evidence="8">
    <location>
        <begin position="33"/>
        <end position="282"/>
    </location>
</feature>
<dbReference type="EMBL" id="RJKM01000001">
    <property type="protein sequence ID" value="ROP38435.1"/>
    <property type="molecule type" value="Genomic_DNA"/>
</dbReference>
<comment type="caution">
    <text evidence="9">The sequence shown here is derived from an EMBL/GenBank/DDBJ whole genome shotgun (WGS) entry which is preliminary data.</text>
</comment>
<name>A0A3N1H7E3_9PSEU</name>
<keyword evidence="6 9" id="KW-0067">ATP-binding</keyword>
<dbReference type="PROSITE" id="PS00211">
    <property type="entry name" value="ABC_TRANSPORTER_1"/>
    <property type="match status" value="1"/>
</dbReference>